<comment type="catalytic activity">
    <reaction evidence="4">
        <text>3-amino-2-oxopropyl phosphate + 1-deoxy-D-xylulose 5-phosphate = pyridoxine 5'-phosphate + phosphate + 2 H2O + H(+)</text>
        <dbReference type="Rhea" id="RHEA:15265"/>
        <dbReference type="ChEBI" id="CHEBI:15377"/>
        <dbReference type="ChEBI" id="CHEBI:15378"/>
        <dbReference type="ChEBI" id="CHEBI:43474"/>
        <dbReference type="ChEBI" id="CHEBI:57279"/>
        <dbReference type="ChEBI" id="CHEBI:57792"/>
        <dbReference type="ChEBI" id="CHEBI:58589"/>
        <dbReference type="EC" id="2.6.99.2"/>
    </reaction>
</comment>
<gene>
    <name evidence="4 6" type="primary">pdxJ</name>
    <name evidence="6" type="ORF">COL8621_00137</name>
</gene>
<feature type="binding site" evidence="4">
    <location>
        <position position="78"/>
    </location>
    <ligand>
        <name>1-deoxy-D-xylulose 5-phosphate</name>
        <dbReference type="ChEBI" id="CHEBI:57792"/>
    </ligand>
</feature>
<evidence type="ECO:0000313" key="6">
    <source>
        <dbReference type="EMBL" id="SMX30822.1"/>
    </source>
</evidence>
<reference evidence="7" key="1">
    <citation type="submission" date="2017-05" db="EMBL/GenBank/DDBJ databases">
        <authorList>
            <person name="Rodrigo-Torres L."/>
            <person name="Arahal R. D."/>
            <person name="Lucena T."/>
        </authorList>
    </citation>
    <scope>NUCLEOTIDE SEQUENCE [LARGE SCALE GENOMIC DNA]</scope>
    <source>
        <strain evidence="7">CECT 8621</strain>
    </source>
</reference>
<keyword evidence="3 4" id="KW-0664">Pyridoxine biosynthesis</keyword>
<accession>A0A238JLM5</accession>
<feature type="binding site" evidence="4">
    <location>
        <position position="223"/>
    </location>
    <ligand>
        <name>3-amino-2-oxopropyl phosphate</name>
        <dbReference type="ChEBI" id="CHEBI:57279"/>
    </ligand>
</feature>
<dbReference type="NCBIfam" id="NF003627">
    <property type="entry name" value="PRK05265.1-5"/>
    <property type="match status" value="1"/>
</dbReference>
<feature type="binding site" evidence="4">
    <location>
        <position position="35"/>
    </location>
    <ligand>
        <name>3-amino-2-oxopropyl phosphate</name>
        <dbReference type="ChEBI" id="CHEBI:57279"/>
    </ligand>
</feature>
<evidence type="ECO:0000256" key="3">
    <source>
        <dbReference type="ARBA" id="ARBA00023096"/>
    </source>
</evidence>
<keyword evidence="7" id="KW-1185">Reference proteome</keyword>
<proteinExistence type="inferred from homology"/>
<dbReference type="HAMAP" id="MF_00279">
    <property type="entry name" value="PdxJ"/>
    <property type="match status" value="1"/>
</dbReference>
<dbReference type="Pfam" id="PF03740">
    <property type="entry name" value="PdxJ"/>
    <property type="match status" value="1"/>
</dbReference>
<feature type="binding site" evidence="4">
    <location>
        <begin position="244"/>
        <end position="245"/>
    </location>
    <ligand>
        <name>3-amino-2-oxopropyl phosphate</name>
        <dbReference type="ChEBI" id="CHEBI:57279"/>
    </ligand>
</feature>
<comment type="subunit">
    <text evidence="4">Homooctamer; tetramer of dimers.</text>
</comment>
<feature type="binding site" evidence="4">
    <location>
        <begin position="37"/>
        <end position="38"/>
    </location>
    <ligand>
        <name>1-deoxy-D-xylulose 5-phosphate</name>
        <dbReference type="ChEBI" id="CHEBI:57792"/>
    </ligand>
</feature>
<dbReference type="PANTHER" id="PTHR30456:SF0">
    <property type="entry name" value="PYRIDOXINE 5'-PHOSPHATE SYNTHASE"/>
    <property type="match status" value="1"/>
</dbReference>
<dbReference type="UniPathway" id="UPA00244">
    <property type="reaction ID" value="UER00313"/>
</dbReference>
<dbReference type="NCBIfam" id="TIGR00559">
    <property type="entry name" value="pdxJ"/>
    <property type="match status" value="1"/>
</dbReference>
<dbReference type="SUPFAM" id="SSF63892">
    <property type="entry name" value="Pyridoxine 5'-phosphate synthase"/>
    <property type="match status" value="1"/>
</dbReference>
<protein>
    <recommendedName>
        <fullName evidence="4 5">Pyridoxine 5'-phosphate synthase</fullName>
        <shortName evidence="4">PNP synthase</shortName>
        <ecNumber evidence="4 5">2.6.99.2</ecNumber>
    </recommendedName>
</protein>
<comment type="subcellular location">
    <subcellularLocation>
        <location evidence="4">Cytoplasm</location>
    </subcellularLocation>
</comment>
<evidence type="ECO:0000313" key="7">
    <source>
        <dbReference type="Proteomes" id="UP000202922"/>
    </source>
</evidence>
<keyword evidence="2 4" id="KW-0808">Transferase</keyword>
<name>A0A238JLM5_9RHOB</name>
<dbReference type="EMBL" id="FXYE01000001">
    <property type="protein sequence ID" value="SMX30822.1"/>
    <property type="molecule type" value="Genomic_DNA"/>
</dbReference>
<dbReference type="InterPro" id="IPR036130">
    <property type="entry name" value="Pyridoxine-5'_phos_synth"/>
</dbReference>
<comment type="similarity">
    <text evidence="4">Belongs to the PNP synthase family.</text>
</comment>
<comment type="pathway">
    <text evidence="4">Cofactor biosynthesis; pyridoxine 5'-phosphate biosynthesis; pyridoxine 5'-phosphate from D-erythrose 4-phosphate: step 5/5.</text>
</comment>
<dbReference type="PANTHER" id="PTHR30456">
    <property type="entry name" value="PYRIDOXINE 5'-PHOSPHATE SYNTHASE"/>
    <property type="match status" value="1"/>
</dbReference>
<dbReference type="NCBIfam" id="NF003624">
    <property type="entry name" value="PRK05265.1-2"/>
    <property type="match status" value="1"/>
</dbReference>
<dbReference type="CDD" id="cd00003">
    <property type="entry name" value="PNPsynthase"/>
    <property type="match status" value="1"/>
</dbReference>
<feature type="site" description="Transition state stabilizer" evidence="4">
    <location>
        <position position="179"/>
    </location>
</feature>
<feature type="binding site" evidence="4">
    <location>
        <position position="73"/>
    </location>
    <ligand>
        <name>1-deoxy-D-xylulose 5-phosphate</name>
        <dbReference type="ChEBI" id="CHEBI:57792"/>
    </ligand>
</feature>
<feature type="active site" description="Proton acceptor" evidence="4">
    <location>
        <position position="71"/>
    </location>
</feature>
<dbReference type="InterPro" id="IPR004569">
    <property type="entry name" value="PyrdxlP_synth_PdxJ"/>
</dbReference>
<feature type="active site" description="Proton acceptor" evidence="4">
    <location>
        <position position="98"/>
    </location>
</feature>
<dbReference type="Gene3D" id="3.20.20.70">
    <property type="entry name" value="Aldolase class I"/>
    <property type="match status" value="1"/>
</dbReference>
<feature type="binding site" evidence="4">
    <location>
        <position position="128"/>
    </location>
    <ligand>
        <name>1-deoxy-D-xylulose 5-phosphate</name>
        <dbReference type="ChEBI" id="CHEBI:57792"/>
    </ligand>
</feature>
<dbReference type="GO" id="GO:0008615">
    <property type="term" value="P:pyridoxine biosynthetic process"/>
    <property type="evidence" value="ECO:0007669"/>
    <property type="project" value="UniProtKB-UniRule"/>
</dbReference>
<comment type="function">
    <text evidence="4">Catalyzes the complicated ring closure reaction between the two acyclic compounds 1-deoxy-D-xylulose-5-phosphate (DXP) and 3-amino-2-oxopropyl phosphate (1-amino-acetone-3-phosphate or AAP) to form pyridoxine 5'-phosphate (PNP) and inorganic phosphate.</text>
</comment>
<evidence type="ECO:0000256" key="5">
    <source>
        <dbReference type="NCBIfam" id="TIGR00559"/>
    </source>
</evidence>
<dbReference type="InterPro" id="IPR013785">
    <property type="entry name" value="Aldolase_TIM"/>
</dbReference>
<dbReference type="AlphaFoldDB" id="A0A238JLM5"/>
<dbReference type="GO" id="GO:0005829">
    <property type="term" value="C:cytosol"/>
    <property type="evidence" value="ECO:0007669"/>
    <property type="project" value="TreeGrafter"/>
</dbReference>
<evidence type="ECO:0000256" key="2">
    <source>
        <dbReference type="ARBA" id="ARBA00022679"/>
    </source>
</evidence>
<evidence type="ECO:0000256" key="1">
    <source>
        <dbReference type="ARBA" id="ARBA00022490"/>
    </source>
</evidence>
<dbReference type="EC" id="2.6.99.2" evidence="4 5"/>
<evidence type="ECO:0000256" key="4">
    <source>
        <dbReference type="HAMAP-Rule" id="MF_00279"/>
    </source>
</evidence>
<feature type="active site" description="Proton donor" evidence="4">
    <location>
        <position position="222"/>
    </location>
</feature>
<feature type="binding site" evidence="4">
    <location>
        <position position="46"/>
    </location>
    <ligand>
        <name>3-amino-2-oxopropyl phosphate</name>
        <dbReference type="ChEBI" id="CHEBI:57279"/>
    </ligand>
</feature>
<organism evidence="6 7">
    <name type="scientific">Actibacterium lipolyticum</name>
    <dbReference type="NCBI Taxonomy" id="1524263"/>
    <lineage>
        <taxon>Bacteria</taxon>
        <taxon>Pseudomonadati</taxon>
        <taxon>Pseudomonadota</taxon>
        <taxon>Alphaproteobacteria</taxon>
        <taxon>Rhodobacterales</taxon>
        <taxon>Roseobacteraceae</taxon>
        <taxon>Actibacterium</taxon>
    </lineage>
</organism>
<sequence length="273" mass="29655">MKAREPCLTARATVGAGKMAENVKAPLGQLRLGVNIDHVATVRNARGSEYPDPVRAAKIAEQSGADGITAHLREDRRHISDADIEALMDALTLPLNFEMAATAEMQAIALRHKPHAVCIVPERREERTTEGGLEVAREENSLAHFIAPLRDAGCRVSIFIAADQSQIEAAARIGAAVIELHTGAYCDAHAEGRFDDRDNELARLRDMSAFAHSLGLEVHAGHGLTYDTVKPIAAIPEVMELNIGHFLIGEAIFLGLTPAIHEMRRLMDEARAE</sequence>
<dbReference type="NCBIfam" id="NF003625">
    <property type="entry name" value="PRK05265.1-3"/>
    <property type="match status" value="1"/>
</dbReference>
<keyword evidence="1 4" id="KW-0963">Cytoplasm</keyword>
<dbReference type="GO" id="GO:0033856">
    <property type="term" value="F:pyridoxine 5'-phosphate synthase activity"/>
    <property type="evidence" value="ECO:0007669"/>
    <property type="project" value="UniProtKB-UniRule"/>
</dbReference>
<dbReference type="Proteomes" id="UP000202922">
    <property type="component" value="Unassembled WGS sequence"/>
</dbReference>